<evidence type="ECO:0000313" key="4">
    <source>
        <dbReference type="EMBL" id="PLR28327.1"/>
    </source>
</evidence>
<reference evidence="4 5" key="1">
    <citation type="submission" date="2017-12" db="EMBL/GenBank/DDBJ databases">
        <title>The genome sequence of Caulobacter sp. 410.</title>
        <authorList>
            <person name="Gao J."/>
            <person name="Mao X."/>
            <person name="Sun J."/>
        </authorList>
    </citation>
    <scope>NUCLEOTIDE SEQUENCE [LARGE SCALE GENOMIC DNA]</scope>
    <source>
        <strain evidence="4 5">410</strain>
    </source>
</reference>
<keyword evidence="5" id="KW-1185">Reference proteome</keyword>
<dbReference type="GO" id="GO:0000160">
    <property type="term" value="P:phosphorelay signal transduction system"/>
    <property type="evidence" value="ECO:0007669"/>
    <property type="project" value="InterPro"/>
</dbReference>
<dbReference type="SMART" id="SM00448">
    <property type="entry name" value="REC"/>
    <property type="match status" value="1"/>
</dbReference>
<proteinExistence type="predicted"/>
<gene>
    <name evidence="4" type="ORF">SGCZBJ_03995</name>
</gene>
<dbReference type="Pfam" id="PF00072">
    <property type="entry name" value="Response_reg"/>
    <property type="match status" value="1"/>
</dbReference>
<evidence type="ECO:0000256" key="2">
    <source>
        <dbReference type="PROSITE-ProRule" id="PRU00169"/>
    </source>
</evidence>
<dbReference type="InterPro" id="IPR050595">
    <property type="entry name" value="Bact_response_regulator"/>
</dbReference>
<evidence type="ECO:0000259" key="3">
    <source>
        <dbReference type="PROSITE" id="PS50110"/>
    </source>
</evidence>
<name>A0A2N5DQJ3_9CAUL</name>
<feature type="modified residue" description="4-aspartylphosphate" evidence="2">
    <location>
        <position position="55"/>
    </location>
</feature>
<dbReference type="AlphaFoldDB" id="A0A2N5DQJ3"/>
<keyword evidence="1 2" id="KW-0597">Phosphoprotein</keyword>
<comment type="caution">
    <text evidence="4">The sequence shown here is derived from an EMBL/GenBank/DDBJ whole genome shotgun (WGS) entry which is preliminary data.</text>
</comment>
<dbReference type="Proteomes" id="UP000234479">
    <property type="component" value="Unassembled WGS sequence"/>
</dbReference>
<organism evidence="4 5">
    <name type="scientific">Caulobacter zeae</name>
    <dbReference type="NCBI Taxonomy" id="2055137"/>
    <lineage>
        <taxon>Bacteria</taxon>
        <taxon>Pseudomonadati</taxon>
        <taxon>Pseudomonadota</taxon>
        <taxon>Alphaproteobacteria</taxon>
        <taxon>Caulobacterales</taxon>
        <taxon>Caulobacteraceae</taxon>
        <taxon>Caulobacter</taxon>
    </lineage>
</organism>
<accession>A0A2N5DQJ3</accession>
<dbReference type="InterPro" id="IPR001789">
    <property type="entry name" value="Sig_transdc_resp-reg_receiver"/>
</dbReference>
<dbReference type="PANTHER" id="PTHR44591">
    <property type="entry name" value="STRESS RESPONSE REGULATOR PROTEIN 1"/>
    <property type="match status" value="1"/>
</dbReference>
<evidence type="ECO:0000256" key="1">
    <source>
        <dbReference type="ARBA" id="ARBA00022553"/>
    </source>
</evidence>
<dbReference type="Gene3D" id="3.40.50.2300">
    <property type="match status" value="1"/>
</dbReference>
<feature type="domain" description="Response regulatory" evidence="3">
    <location>
        <begin position="6"/>
        <end position="120"/>
    </location>
</feature>
<dbReference type="PANTHER" id="PTHR44591:SF25">
    <property type="entry name" value="CHEMOTAXIS TWO-COMPONENT RESPONSE REGULATOR"/>
    <property type="match status" value="1"/>
</dbReference>
<dbReference type="EMBL" id="PJRS01000010">
    <property type="protein sequence ID" value="PLR28327.1"/>
    <property type="molecule type" value="Genomic_DNA"/>
</dbReference>
<dbReference type="PROSITE" id="PS50110">
    <property type="entry name" value="RESPONSE_REGULATORY"/>
    <property type="match status" value="1"/>
</dbReference>
<dbReference type="RefSeq" id="WP_101716879.1">
    <property type="nucleotide sequence ID" value="NZ_PJRS01000010.1"/>
</dbReference>
<dbReference type="SUPFAM" id="SSF52172">
    <property type="entry name" value="CheY-like"/>
    <property type="match status" value="1"/>
</dbReference>
<sequence length="129" mass="13405">MSQAPLIAVVDDDEAVRTSLEALIRSLGHRVASFDSAAAFLASEVSDGADCLISDVQMPGLSGFDIQQALGERGVPTPVILITAFDDDRARARGLDLGATCFLKKPFSGDSIIGCLETALGPRTKSPGA</sequence>
<dbReference type="OrthoDB" id="9797885at2"/>
<dbReference type="InterPro" id="IPR011006">
    <property type="entry name" value="CheY-like_superfamily"/>
</dbReference>
<evidence type="ECO:0000313" key="5">
    <source>
        <dbReference type="Proteomes" id="UP000234479"/>
    </source>
</evidence>
<protein>
    <submittedName>
        <fullName evidence="4">Two-component system response regulator</fullName>
    </submittedName>
</protein>